<proteinExistence type="predicted"/>
<dbReference type="Proteomes" id="UP000677054">
    <property type="component" value="Unassembled WGS sequence"/>
</dbReference>
<organism evidence="4">
    <name type="scientific">Darwinula stevensoni</name>
    <dbReference type="NCBI Taxonomy" id="69355"/>
    <lineage>
        <taxon>Eukaryota</taxon>
        <taxon>Metazoa</taxon>
        <taxon>Ecdysozoa</taxon>
        <taxon>Arthropoda</taxon>
        <taxon>Crustacea</taxon>
        <taxon>Oligostraca</taxon>
        <taxon>Ostracoda</taxon>
        <taxon>Podocopa</taxon>
        <taxon>Podocopida</taxon>
        <taxon>Darwinulocopina</taxon>
        <taxon>Darwinuloidea</taxon>
        <taxon>Darwinulidae</taxon>
        <taxon>Darwinula</taxon>
    </lineage>
</organism>
<sequence>MKEFILDNSEEVTELPKGVFGNVTFQKISISSTDLATVDPSALLSSKDRLQEMTIISSALEDFPFHILPQMTQLKQLDLSRNRLKAVPALDSPRLEILDVSRNDIKKLEPGWSIPNLGALSISYNHITELPAGLLVGMKNLTSFDATGCHLGPILKKGSLTFRSEVLSIVFLGVNEIASLEPGAITGLKNDTQLVLEKNLMTELKEDTFLPMLQDLSGNGTIFLSGNPIQCDSWLAFSLNFSQFSPRLDGMDCDFFMRCPHSNAVSPCNCSIHGTTKDVILDCSQANSSEIFSAFHEVPSYFTQLIYYGGQSTFNMKGNRAVKHLMDGIFGKVNFNEITISETSLVSVDPTVLLSLKNSLETLIITNSALEEFPFQVIPEMTSLSKLELSYNALKSVPALRSSSLQIVQLSHNRIKTLVPDWLMPNLKKLNISNNPISKIPPGLFERSSGLMYFDASHCHLGPTLSNGSLMFRTEVLSEVSLRYNGIVRLEPGAISG</sequence>
<reference evidence="4" key="1">
    <citation type="submission" date="2020-11" db="EMBL/GenBank/DDBJ databases">
        <authorList>
            <person name="Tran Van P."/>
        </authorList>
    </citation>
    <scope>NUCLEOTIDE SEQUENCE</scope>
</reference>
<keyword evidence="5" id="KW-1185">Reference proteome</keyword>
<dbReference type="SMART" id="SM00369">
    <property type="entry name" value="LRR_TYP"/>
    <property type="match status" value="5"/>
</dbReference>
<dbReference type="PRINTS" id="PR00019">
    <property type="entry name" value="LEURICHRPT"/>
</dbReference>
<evidence type="ECO:0000313" key="5">
    <source>
        <dbReference type="Proteomes" id="UP000677054"/>
    </source>
</evidence>
<dbReference type="SUPFAM" id="SSF52058">
    <property type="entry name" value="L domain-like"/>
    <property type="match status" value="2"/>
</dbReference>
<dbReference type="Pfam" id="PF13855">
    <property type="entry name" value="LRR_8"/>
    <property type="match status" value="2"/>
</dbReference>
<dbReference type="InterPro" id="IPR003591">
    <property type="entry name" value="Leu-rich_rpt_typical-subtyp"/>
</dbReference>
<evidence type="ECO:0000256" key="2">
    <source>
        <dbReference type="ARBA" id="ARBA00022729"/>
    </source>
</evidence>
<dbReference type="AlphaFoldDB" id="A0A7R8X7M4"/>
<evidence type="ECO:0000256" key="1">
    <source>
        <dbReference type="ARBA" id="ARBA00022614"/>
    </source>
</evidence>
<keyword evidence="1" id="KW-0433">Leucine-rich repeat</keyword>
<dbReference type="InterPro" id="IPR001611">
    <property type="entry name" value="Leu-rich_rpt"/>
</dbReference>
<dbReference type="EMBL" id="CAJPEV010000289">
    <property type="protein sequence ID" value="CAG0883512.1"/>
    <property type="molecule type" value="Genomic_DNA"/>
</dbReference>
<evidence type="ECO:0000313" key="4">
    <source>
        <dbReference type="EMBL" id="CAD7242587.1"/>
    </source>
</evidence>
<dbReference type="InterPro" id="IPR050328">
    <property type="entry name" value="Dev_Immune_Receptor"/>
</dbReference>
<name>A0A7R8X7M4_9CRUS</name>
<dbReference type="InterPro" id="IPR032675">
    <property type="entry name" value="LRR_dom_sf"/>
</dbReference>
<keyword evidence="3" id="KW-0677">Repeat</keyword>
<dbReference type="EMBL" id="LR899806">
    <property type="protein sequence ID" value="CAD7242587.1"/>
    <property type="molecule type" value="Genomic_DNA"/>
</dbReference>
<accession>A0A7R8X7M4</accession>
<dbReference type="PROSITE" id="PS51450">
    <property type="entry name" value="LRR"/>
    <property type="match status" value="3"/>
</dbReference>
<gene>
    <name evidence="4" type="ORF">DSTB1V02_LOCUS2545</name>
</gene>
<evidence type="ECO:0000256" key="3">
    <source>
        <dbReference type="ARBA" id="ARBA00022737"/>
    </source>
</evidence>
<protein>
    <submittedName>
        <fullName evidence="4">Uncharacterized protein</fullName>
    </submittedName>
</protein>
<dbReference type="Gene3D" id="3.80.10.10">
    <property type="entry name" value="Ribonuclease Inhibitor"/>
    <property type="match status" value="4"/>
</dbReference>
<dbReference type="SMART" id="SM00364">
    <property type="entry name" value="LRR_BAC"/>
    <property type="match status" value="5"/>
</dbReference>
<keyword evidence="2" id="KW-0732">Signal</keyword>
<dbReference type="OrthoDB" id="1687175at2759"/>
<dbReference type="PANTHER" id="PTHR24373:SF275">
    <property type="entry name" value="TIR DOMAIN-CONTAINING PROTEIN"/>
    <property type="match status" value="1"/>
</dbReference>
<dbReference type="PANTHER" id="PTHR24373">
    <property type="entry name" value="SLIT RELATED LEUCINE-RICH REPEAT NEURONAL PROTEIN"/>
    <property type="match status" value="1"/>
</dbReference>